<sequence>MSCLFHTFILPCNGGFPPLEHQLRLLLSRIRMHASARSDYMHQMYEILNTRNDHSFHRSAERFEL</sequence>
<accession>G6EGG3</accession>
<protein>
    <submittedName>
        <fullName evidence="1">Uncharacterized protein</fullName>
    </submittedName>
</protein>
<name>G6EGG3_9SPHN</name>
<comment type="caution">
    <text evidence="1">The sequence shown here is derived from an EMBL/GenBank/DDBJ whole genome shotgun (WGS) entry which is preliminary data.</text>
</comment>
<proteinExistence type="predicted"/>
<organism evidence="1 2">
    <name type="scientific">Novosphingobium pentaromativorans US6-1</name>
    <dbReference type="NCBI Taxonomy" id="1088721"/>
    <lineage>
        <taxon>Bacteria</taxon>
        <taxon>Pseudomonadati</taxon>
        <taxon>Pseudomonadota</taxon>
        <taxon>Alphaproteobacteria</taxon>
        <taxon>Sphingomonadales</taxon>
        <taxon>Sphingomonadaceae</taxon>
        <taxon>Novosphingobium</taxon>
    </lineage>
</organism>
<dbReference type="Proteomes" id="UP000004030">
    <property type="component" value="Unassembled WGS sequence"/>
</dbReference>
<dbReference type="EMBL" id="AGFM01000055">
    <property type="protein sequence ID" value="EHJ59614.1"/>
    <property type="molecule type" value="Genomic_DNA"/>
</dbReference>
<keyword evidence="2" id="KW-1185">Reference proteome</keyword>
<reference evidence="1 2" key="1">
    <citation type="journal article" date="2012" name="J. Bacteriol.">
        <title>Genome sequence of benzo(a)pyrene-degrading bacterium Novosphingobium pentaromativorans US6-1.</title>
        <authorList>
            <person name="Luo Y.R."/>
            <person name="Kang S.G."/>
            <person name="Kim S.J."/>
            <person name="Kim M.R."/>
            <person name="Li N."/>
            <person name="Lee J.H."/>
            <person name="Kwon K.K."/>
        </authorList>
    </citation>
    <scope>NUCLEOTIDE SEQUENCE [LARGE SCALE GENOMIC DNA]</scope>
    <source>
        <strain evidence="1 2">US6-1</strain>
    </source>
</reference>
<dbReference type="PATRIC" id="fig|1088721.3.peg.3451"/>
<evidence type="ECO:0000313" key="1">
    <source>
        <dbReference type="EMBL" id="EHJ59614.1"/>
    </source>
</evidence>
<gene>
    <name evidence="1" type="ORF">NSU_3497</name>
</gene>
<evidence type="ECO:0000313" key="2">
    <source>
        <dbReference type="Proteomes" id="UP000004030"/>
    </source>
</evidence>
<dbReference type="AlphaFoldDB" id="G6EGG3"/>